<name>A0A9R0K7N0_SPIOL</name>
<evidence type="ECO:0000256" key="1">
    <source>
        <dbReference type="ARBA" id="ARBA00004116"/>
    </source>
</evidence>
<evidence type="ECO:0000313" key="7">
    <source>
        <dbReference type="Proteomes" id="UP000813463"/>
    </source>
</evidence>
<comment type="subcellular location">
    <subcellularLocation>
        <location evidence="1">Vacuole</location>
    </subcellularLocation>
</comment>
<evidence type="ECO:0000256" key="5">
    <source>
        <dbReference type="SAM" id="SignalP"/>
    </source>
</evidence>
<reference evidence="8" key="2">
    <citation type="submission" date="2025-08" db="UniProtKB">
        <authorList>
            <consortium name="RefSeq"/>
        </authorList>
    </citation>
    <scope>IDENTIFICATION</scope>
    <source>
        <tissue evidence="8">Leaf</tissue>
    </source>
</reference>
<dbReference type="AlphaFoldDB" id="A0A9R0K7N0"/>
<keyword evidence="3" id="KW-0926">Vacuole</keyword>
<dbReference type="PANTHER" id="PTHR10426:SF106">
    <property type="entry name" value="PROTEIN STRICTOSIDINE SYNTHASE-LIKE 3"/>
    <property type="match status" value="1"/>
</dbReference>
<dbReference type="GO" id="GO:0016787">
    <property type="term" value="F:hydrolase activity"/>
    <property type="evidence" value="ECO:0000318"/>
    <property type="project" value="GO_Central"/>
</dbReference>
<feature type="chain" id="PRO_5046099381" evidence="5">
    <location>
        <begin position="21"/>
        <end position="393"/>
    </location>
</feature>
<dbReference type="Pfam" id="PF03088">
    <property type="entry name" value="Str_synth"/>
    <property type="match status" value="1"/>
</dbReference>
<feature type="domain" description="Strictosidine synthase conserved region" evidence="6">
    <location>
        <begin position="179"/>
        <end position="264"/>
    </location>
</feature>
<dbReference type="InterPro" id="IPR011042">
    <property type="entry name" value="6-blade_b-propeller_TolB-like"/>
</dbReference>
<keyword evidence="5" id="KW-0732">Signal</keyword>
<dbReference type="PANTHER" id="PTHR10426">
    <property type="entry name" value="STRICTOSIDINE SYNTHASE-RELATED"/>
    <property type="match status" value="1"/>
</dbReference>
<dbReference type="SUPFAM" id="SSF63829">
    <property type="entry name" value="Calcium-dependent phosphotriesterase"/>
    <property type="match status" value="1"/>
</dbReference>
<evidence type="ECO:0000256" key="3">
    <source>
        <dbReference type="ARBA" id="ARBA00022554"/>
    </source>
</evidence>
<dbReference type="GO" id="GO:0005773">
    <property type="term" value="C:vacuole"/>
    <property type="evidence" value="ECO:0007669"/>
    <property type="project" value="UniProtKB-SubCell"/>
</dbReference>
<evidence type="ECO:0000256" key="4">
    <source>
        <dbReference type="ARBA" id="ARBA00023180"/>
    </source>
</evidence>
<dbReference type="GeneID" id="110800519"/>
<evidence type="ECO:0000259" key="6">
    <source>
        <dbReference type="Pfam" id="PF03088"/>
    </source>
</evidence>
<proteinExistence type="inferred from homology"/>
<dbReference type="Proteomes" id="UP000813463">
    <property type="component" value="Chromosome 5"/>
</dbReference>
<gene>
    <name evidence="8" type="primary">LOC110800519</name>
</gene>
<keyword evidence="4" id="KW-0325">Glycoprotein</keyword>
<evidence type="ECO:0000256" key="2">
    <source>
        <dbReference type="ARBA" id="ARBA00009191"/>
    </source>
</evidence>
<dbReference type="InterPro" id="IPR018119">
    <property type="entry name" value="Strictosidine_synth_cons-reg"/>
</dbReference>
<sequence length="393" mass="43688">MGARMVLSLLLLALAIYCGLDPFNHSAIHGFPNFVSHEVELPDPSSIPTNKDPLNLLQNSEIKFLGQIQGPESLVFDPLGRGPYTGVADGRILFWDGTNWTDFAFTSANRSVCDPQPNPFGYLKNEHICGRPLGLRFNKKSGDLYIADAYFGLMKVGAEGGVATSLVTEAEGVPLTFTNDLDIDDDGNVYFTDSSSQYKRRNFMQLVFSGENGGRIFKYDPVTKETSVLLKNIQFPNGITFSKDGSFFLFCQGSGKIIKYWLKGDKVGTTEVFAILPGFPDNIRTNKDGDFWVALHCRRSWTNHLMAANPRFRNFVLKLPIKAKYHFLFFIGGWPHGIIIKYSPQGQVLQVLEDAPGKVVKAVSEVEERDGKLWIGSVLMPFVAVYDLDSTSA</sequence>
<evidence type="ECO:0000313" key="8">
    <source>
        <dbReference type="RefSeq" id="XP_021861519.2"/>
    </source>
</evidence>
<dbReference type="KEGG" id="soe:110800519"/>
<accession>A0A9R0K7N0</accession>
<protein>
    <submittedName>
        <fullName evidence="8">Protein STRICTOSIDINE SYNTHASE-LIKE 3</fullName>
    </submittedName>
</protein>
<dbReference type="GO" id="GO:0012505">
    <property type="term" value="C:endomembrane system"/>
    <property type="evidence" value="ECO:0007669"/>
    <property type="project" value="TreeGrafter"/>
</dbReference>
<comment type="similarity">
    <text evidence="2">Belongs to the strictosidine synthase family.</text>
</comment>
<dbReference type="Pfam" id="PF20067">
    <property type="entry name" value="SSL_N"/>
    <property type="match status" value="1"/>
</dbReference>
<dbReference type="RefSeq" id="XP_021861519.2">
    <property type="nucleotide sequence ID" value="XM_022005827.2"/>
</dbReference>
<dbReference type="Gene3D" id="2.120.10.30">
    <property type="entry name" value="TolB, C-terminal domain"/>
    <property type="match status" value="1"/>
</dbReference>
<feature type="signal peptide" evidence="5">
    <location>
        <begin position="1"/>
        <end position="20"/>
    </location>
</feature>
<reference evidence="7" key="1">
    <citation type="journal article" date="2021" name="Nat. Commun.">
        <title>Genomic analyses provide insights into spinach domestication and the genetic basis of agronomic traits.</title>
        <authorList>
            <person name="Cai X."/>
            <person name="Sun X."/>
            <person name="Xu C."/>
            <person name="Sun H."/>
            <person name="Wang X."/>
            <person name="Ge C."/>
            <person name="Zhang Z."/>
            <person name="Wang Q."/>
            <person name="Fei Z."/>
            <person name="Jiao C."/>
            <person name="Wang Q."/>
        </authorList>
    </citation>
    <scope>NUCLEOTIDE SEQUENCE [LARGE SCALE GENOMIC DNA]</scope>
    <source>
        <strain evidence="7">cv. Varoflay</strain>
    </source>
</reference>
<organism evidence="7 8">
    <name type="scientific">Spinacia oleracea</name>
    <name type="common">Spinach</name>
    <dbReference type="NCBI Taxonomy" id="3562"/>
    <lineage>
        <taxon>Eukaryota</taxon>
        <taxon>Viridiplantae</taxon>
        <taxon>Streptophyta</taxon>
        <taxon>Embryophyta</taxon>
        <taxon>Tracheophyta</taxon>
        <taxon>Spermatophyta</taxon>
        <taxon>Magnoliopsida</taxon>
        <taxon>eudicotyledons</taxon>
        <taxon>Gunneridae</taxon>
        <taxon>Pentapetalae</taxon>
        <taxon>Caryophyllales</taxon>
        <taxon>Chenopodiaceae</taxon>
        <taxon>Chenopodioideae</taxon>
        <taxon>Anserineae</taxon>
        <taxon>Spinacia</taxon>
    </lineage>
</organism>
<keyword evidence="7" id="KW-1185">Reference proteome</keyword>